<comment type="subcellular location">
    <subcellularLocation>
        <location evidence="4">Cytoplasm</location>
    </subcellularLocation>
    <subcellularLocation>
        <location evidence="4">Nucleus</location>
    </subcellularLocation>
</comment>
<keyword evidence="4" id="KW-0963">Cytoplasm</keyword>
<dbReference type="InterPro" id="IPR000845">
    <property type="entry name" value="Nucleoside_phosphorylase_d"/>
</dbReference>
<comment type="catalytic activity">
    <reaction evidence="4">
        <text>S-methyl-5'-thioadenosine + phosphate = 5-(methylsulfanyl)-alpha-D-ribose 1-phosphate + adenine</text>
        <dbReference type="Rhea" id="RHEA:11852"/>
        <dbReference type="ChEBI" id="CHEBI:16708"/>
        <dbReference type="ChEBI" id="CHEBI:17509"/>
        <dbReference type="ChEBI" id="CHEBI:43474"/>
        <dbReference type="ChEBI" id="CHEBI:58533"/>
        <dbReference type="EC" id="2.4.2.28"/>
    </reaction>
</comment>
<dbReference type="CDD" id="cd09010">
    <property type="entry name" value="MTAP_SsMTAPII_like_MTIP"/>
    <property type="match status" value="1"/>
</dbReference>
<dbReference type="GO" id="GO:0005634">
    <property type="term" value="C:nucleus"/>
    <property type="evidence" value="ECO:0007669"/>
    <property type="project" value="UniProtKB-SubCell"/>
</dbReference>
<dbReference type="GO" id="GO:0006166">
    <property type="term" value="P:purine ribonucleoside salvage"/>
    <property type="evidence" value="ECO:0007669"/>
    <property type="project" value="UniProtKB-KW"/>
</dbReference>
<sequence length="271" mass="29347">MTGFKIGIIGGSGFYDLEELTEAQEVTVETEFGIPSDNLVTGKIDGVDCVVLARHGKGHKINPSEVNYRANIRAMEKLGVTHILASTACGSLRENYKPGDFVILDSTTKRAQTFHDQASGPNFGRVCHIPMSPAFCDASREIVVATGKKLGLTIHESGTMVTIEGPRFSSKAESLMFQQWGGHVINMTTVPEVVLAAEAGLSYVSVAMVTDYDCWRPHSEAVSVEAVMVVLKENVHNVKKLFMETVKNMGAADWNEVIQKNKAKAKGGVMG</sequence>
<feature type="binding site" evidence="4">
    <location>
        <begin position="54"/>
        <end position="55"/>
    </location>
    <ligand>
        <name>phosphate</name>
        <dbReference type="ChEBI" id="CHEBI:43474"/>
    </ligand>
</feature>
<feature type="domain" description="Nucleoside phosphorylase" evidence="5">
    <location>
        <begin position="5"/>
        <end position="245"/>
    </location>
</feature>
<feature type="binding site" evidence="4">
    <location>
        <begin position="87"/>
        <end position="88"/>
    </location>
    <ligand>
        <name>phosphate</name>
        <dbReference type="ChEBI" id="CHEBI:43474"/>
    </ligand>
</feature>
<keyword evidence="2 4" id="KW-0808">Transferase</keyword>
<dbReference type="GO" id="GO:0017061">
    <property type="term" value="F:S-methyl-5-thioadenosine phosphorylase activity"/>
    <property type="evidence" value="ECO:0007669"/>
    <property type="project" value="UniProtKB-UniRule"/>
</dbReference>
<comment type="similarity">
    <text evidence="4">Belongs to the PNP/MTAP phosphorylase family. MTAP subfamily.</text>
</comment>
<feature type="binding site" evidence="4">
    <location>
        <position position="187"/>
    </location>
    <ligand>
        <name>substrate</name>
    </ligand>
</feature>
<dbReference type="Proteomes" id="UP000318571">
    <property type="component" value="Chromosome 2"/>
</dbReference>
<keyword evidence="1 4" id="KW-0328">Glycosyltransferase</keyword>
<dbReference type="InterPro" id="IPR010044">
    <property type="entry name" value="MTAP"/>
</dbReference>
<dbReference type="UniPathway" id="UPA00904">
    <property type="reaction ID" value="UER00873"/>
</dbReference>
<organism evidence="6 7">
    <name type="scientific">Tigriopus californicus</name>
    <name type="common">Marine copepod</name>
    <dbReference type="NCBI Taxonomy" id="6832"/>
    <lineage>
        <taxon>Eukaryota</taxon>
        <taxon>Metazoa</taxon>
        <taxon>Ecdysozoa</taxon>
        <taxon>Arthropoda</taxon>
        <taxon>Crustacea</taxon>
        <taxon>Multicrustacea</taxon>
        <taxon>Hexanauplia</taxon>
        <taxon>Copepoda</taxon>
        <taxon>Harpacticoida</taxon>
        <taxon>Harpacticidae</taxon>
        <taxon>Tigriopus</taxon>
    </lineage>
</organism>
<proteinExistence type="inferred from homology"/>
<keyword evidence="3 4" id="KW-0660">Purine salvage</keyword>
<dbReference type="OMA" id="ADPFCPE"/>
<dbReference type="AlphaFoldDB" id="A0A553PA46"/>
<feature type="binding site" evidence="4">
    <location>
        <position position="12"/>
    </location>
    <ligand>
        <name>phosphate</name>
        <dbReference type="ChEBI" id="CHEBI:43474"/>
    </ligand>
</feature>
<dbReference type="PANTHER" id="PTHR42679">
    <property type="entry name" value="S-METHYL-5'-THIOADENOSINE PHOSPHORYLASE"/>
    <property type="match status" value="1"/>
</dbReference>
<evidence type="ECO:0000256" key="4">
    <source>
        <dbReference type="HAMAP-Rule" id="MF_03155"/>
    </source>
</evidence>
<dbReference type="GO" id="GO:0019509">
    <property type="term" value="P:L-methionine salvage from methylthioadenosine"/>
    <property type="evidence" value="ECO:0007669"/>
    <property type="project" value="UniProtKB-UniRule"/>
</dbReference>
<dbReference type="STRING" id="6832.A0A553PA46"/>
<keyword evidence="7" id="KW-1185">Reference proteome</keyword>
<dbReference type="HAMAP" id="MF_01963">
    <property type="entry name" value="MTAP"/>
    <property type="match status" value="1"/>
</dbReference>
<comment type="function">
    <text evidence="4">Catalyzes the reversible phosphorylation of S-methyl-5'-thioadenosine (MTA) to adenine and 5-methylthioribose-1-phosphate. Involved in the breakdown of MTA, a major by-product of polyamine biosynthesis. Responsible for the first step in the methionine salvage pathway after MTA has been generated from S-adenosylmethionine. Has broad substrate specificity with 6-aminopurine nucleosides as preferred substrates.</text>
</comment>
<evidence type="ECO:0000313" key="7">
    <source>
        <dbReference type="Proteomes" id="UP000318571"/>
    </source>
</evidence>
<dbReference type="Pfam" id="PF01048">
    <property type="entry name" value="PNP_UDP_1"/>
    <property type="match status" value="1"/>
</dbReference>
<dbReference type="SUPFAM" id="SSF53167">
    <property type="entry name" value="Purine and uridine phosphorylases"/>
    <property type="match status" value="1"/>
</dbReference>
<keyword evidence="4" id="KW-0539">Nucleus</keyword>
<dbReference type="PROSITE" id="PS01240">
    <property type="entry name" value="PNP_MTAP_2"/>
    <property type="match status" value="1"/>
</dbReference>
<reference evidence="6 7" key="1">
    <citation type="journal article" date="2018" name="Nat. Ecol. Evol.">
        <title>Genomic signatures of mitonuclear coevolution across populations of Tigriopus californicus.</title>
        <authorList>
            <person name="Barreto F.S."/>
            <person name="Watson E.T."/>
            <person name="Lima T.G."/>
            <person name="Willett C.S."/>
            <person name="Edmands S."/>
            <person name="Li W."/>
            <person name="Burton R.S."/>
        </authorList>
    </citation>
    <scope>NUCLEOTIDE SEQUENCE [LARGE SCALE GENOMIC DNA]</scope>
    <source>
        <strain evidence="6 7">San Diego</strain>
    </source>
</reference>
<feature type="site" description="Important for substrate specificity" evidence="4">
    <location>
        <position position="224"/>
    </location>
</feature>
<evidence type="ECO:0000256" key="1">
    <source>
        <dbReference type="ARBA" id="ARBA00022676"/>
    </source>
</evidence>
<dbReference type="Gene3D" id="3.40.50.1580">
    <property type="entry name" value="Nucleoside phosphorylase domain"/>
    <property type="match status" value="1"/>
</dbReference>
<dbReference type="NCBIfam" id="TIGR01694">
    <property type="entry name" value="MTAP"/>
    <property type="match status" value="1"/>
</dbReference>
<feature type="site" description="Important for substrate specificity" evidence="4">
    <location>
        <position position="169"/>
    </location>
</feature>
<protein>
    <recommendedName>
        <fullName evidence="4">S-methyl-5'-thioadenosine phosphorylase</fullName>
        <ecNumber evidence="4">2.4.2.28</ecNumber>
    </recommendedName>
    <alternativeName>
        <fullName evidence="4">5'-methylthioadenosine phosphorylase</fullName>
        <shortName evidence="4">MTA phosphorylase</shortName>
        <shortName evidence="4">MTAP</shortName>
        <shortName evidence="4">MTAPase</shortName>
    </alternativeName>
</protein>
<evidence type="ECO:0000256" key="3">
    <source>
        <dbReference type="ARBA" id="ARBA00022726"/>
    </source>
</evidence>
<accession>A0A553PA46</accession>
<feature type="binding site" evidence="4">
    <location>
        <position position="188"/>
    </location>
    <ligand>
        <name>phosphate</name>
        <dbReference type="ChEBI" id="CHEBI:43474"/>
    </ligand>
</feature>
<dbReference type="EC" id="2.4.2.28" evidence="4"/>
<feature type="binding site" evidence="4">
    <location>
        <begin position="211"/>
        <end position="213"/>
    </location>
    <ligand>
        <name>substrate</name>
    </ligand>
</feature>
<dbReference type="InterPro" id="IPR018099">
    <property type="entry name" value="Purine_phosphorylase-2_CS"/>
</dbReference>
<evidence type="ECO:0000256" key="2">
    <source>
        <dbReference type="ARBA" id="ARBA00022679"/>
    </source>
</evidence>
<comment type="subunit">
    <text evidence="4">Homotrimer.</text>
</comment>
<evidence type="ECO:0000259" key="5">
    <source>
        <dbReference type="Pfam" id="PF01048"/>
    </source>
</evidence>
<comment type="caution">
    <text evidence="6">The sequence shown here is derived from an EMBL/GenBank/DDBJ whole genome shotgun (WGS) entry which is preliminary data.</text>
</comment>
<dbReference type="GO" id="GO:0005829">
    <property type="term" value="C:cytosol"/>
    <property type="evidence" value="ECO:0007669"/>
    <property type="project" value="TreeGrafter"/>
</dbReference>
<dbReference type="EMBL" id="VCGU01000005">
    <property type="protein sequence ID" value="TRY74552.1"/>
    <property type="molecule type" value="Genomic_DNA"/>
</dbReference>
<evidence type="ECO:0000313" key="6">
    <source>
        <dbReference type="EMBL" id="TRY74552.1"/>
    </source>
</evidence>
<name>A0A553PA46_TIGCA</name>
<gene>
    <name evidence="6" type="ORF">TCAL_01347</name>
</gene>
<dbReference type="InterPro" id="IPR035994">
    <property type="entry name" value="Nucleoside_phosphorylase_sf"/>
</dbReference>
<comment type="pathway">
    <text evidence="4">Amino-acid biosynthesis; L-methionine biosynthesis via salvage pathway; S-methyl-5-thio-alpha-D-ribose 1-phosphate from S-methyl-5'-thioadenosine (phosphorylase route): step 1/1.</text>
</comment>
<dbReference type="PANTHER" id="PTHR42679:SF2">
    <property type="entry name" value="S-METHYL-5'-THIOADENOSINE PHOSPHORYLASE"/>
    <property type="match status" value="1"/>
</dbReference>